<evidence type="ECO:0000256" key="1">
    <source>
        <dbReference type="SAM" id="MobiDB-lite"/>
    </source>
</evidence>
<name>A0A1M5IS71_9ACTN</name>
<dbReference type="Proteomes" id="UP000186132">
    <property type="component" value="Unassembled WGS sequence"/>
</dbReference>
<dbReference type="AlphaFoldDB" id="A0A1M5IS71"/>
<dbReference type="RefSeq" id="WP_143168095.1">
    <property type="nucleotide sequence ID" value="NZ_FQVU01000002.1"/>
</dbReference>
<sequence length="119" mass="13216">MRLGGDLDSHYLPGDEYNQPHYRVSLWTGTTEEWVEIYEADVDEVLTWVAAHSDGRAATIWARIALQGGEDQQIIDVRLRGIDPTGYDEDYPPWAERVGSPTARPDGAAAEASATRISE</sequence>
<evidence type="ECO:0000313" key="2">
    <source>
        <dbReference type="EMBL" id="SHG31167.1"/>
    </source>
</evidence>
<keyword evidence="3" id="KW-1185">Reference proteome</keyword>
<dbReference type="OrthoDB" id="5121906at2"/>
<gene>
    <name evidence="2" type="ORF">SAMN05443575_1988</name>
</gene>
<organism evidence="2 3">
    <name type="scientific">Jatrophihabitans endophyticus</name>
    <dbReference type="NCBI Taxonomy" id="1206085"/>
    <lineage>
        <taxon>Bacteria</taxon>
        <taxon>Bacillati</taxon>
        <taxon>Actinomycetota</taxon>
        <taxon>Actinomycetes</taxon>
        <taxon>Jatrophihabitantales</taxon>
        <taxon>Jatrophihabitantaceae</taxon>
        <taxon>Jatrophihabitans</taxon>
    </lineage>
</organism>
<protein>
    <submittedName>
        <fullName evidence="2">Uncharacterized protein</fullName>
    </submittedName>
</protein>
<feature type="region of interest" description="Disordered" evidence="1">
    <location>
        <begin position="88"/>
        <end position="119"/>
    </location>
</feature>
<evidence type="ECO:0000313" key="3">
    <source>
        <dbReference type="Proteomes" id="UP000186132"/>
    </source>
</evidence>
<reference evidence="2 3" key="1">
    <citation type="submission" date="2016-11" db="EMBL/GenBank/DDBJ databases">
        <authorList>
            <person name="Jaros S."/>
            <person name="Januszkiewicz K."/>
            <person name="Wedrychowicz H."/>
        </authorList>
    </citation>
    <scope>NUCLEOTIDE SEQUENCE [LARGE SCALE GENOMIC DNA]</scope>
    <source>
        <strain evidence="2 3">DSM 45627</strain>
    </source>
</reference>
<accession>A0A1M5IS71</accession>
<proteinExistence type="predicted"/>
<dbReference type="EMBL" id="FQVU01000002">
    <property type="protein sequence ID" value="SHG31167.1"/>
    <property type="molecule type" value="Genomic_DNA"/>
</dbReference>